<proteinExistence type="predicted"/>
<dbReference type="EMBL" id="JAQQBZ010000017">
    <property type="protein sequence ID" value="MFM0595727.1"/>
    <property type="molecule type" value="Genomic_DNA"/>
</dbReference>
<gene>
    <name evidence="1" type="ORF">PQQ68_22140</name>
</gene>
<accession>A0ABW9DDV8</accession>
<sequence>MNNWEEEGEPGFPSIFQTEMKMPKDIVPNVFPLAILVRPAGIEKSGGRRIG</sequence>
<name>A0ABW9DDV8_9BURK</name>
<evidence type="ECO:0000313" key="1">
    <source>
        <dbReference type="EMBL" id="MFM0595727.1"/>
    </source>
</evidence>
<reference evidence="1 2" key="1">
    <citation type="journal article" date="2024" name="Chem. Sci.">
        <title>Discovery of megapolipeptins by genome mining of a Burkholderiales bacteria collection.</title>
        <authorList>
            <person name="Paulo B.S."/>
            <person name="Recchia M.J.J."/>
            <person name="Lee S."/>
            <person name="Fergusson C.H."/>
            <person name="Romanowski S.B."/>
            <person name="Hernandez A."/>
            <person name="Krull N."/>
            <person name="Liu D.Y."/>
            <person name="Cavanagh H."/>
            <person name="Bos A."/>
            <person name="Gray C.A."/>
            <person name="Murphy B.T."/>
            <person name="Linington R.G."/>
            <person name="Eustaquio A.S."/>
        </authorList>
    </citation>
    <scope>NUCLEOTIDE SEQUENCE [LARGE SCALE GENOMIC DNA]</scope>
    <source>
        <strain evidence="1 2">RL17-335-BIF-A</strain>
    </source>
</reference>
<dbReference type="RefSeq" id="WP_408215297.1">
    <property type="nucleotide sequence ID" value="NZ_JAQQBZ010000017.1"/>
</dbReference>
<evidence type="ECO:0000313" key="2">
    <source>
        <dbReference type="Proteomes" id="UP001629367"/>
    </source>
</evidence>
<dbReference type="Proteomes" id="UP001629367">
    <property type="component" value="Unassembled WGS sequence"/>
</dbReference>
<organism evidence="1 2">
    <name type="scientific">Paraburkholderia dilworthii</name>
    <dbReference type="NCBI Taxonomy" id="948106"/>
    <lineage>
        <taxon>Bacteria</taxon>
        <taxon>Pseudomonadati</taxon>
        <taxon>Pseudomonadota</taxon>
        <taxon>Betaproteobacteria</taxon>
        <taxon>Burkholderiales</taxon>
        <taxon>Burkholderiaceae</taxon>
        <taxon>Paraburkholderia</taxon>
    </lineage>
</organism>
<protein>
    <submittedName>
        <fullName evidence="1">Uncharacterized protein</fullName>
    </submittedName>
</protein>
<comment type="caution">
    <text evidence="1">The sequence shown here is derived from an EMBL/GenBank/DDBJ whole genome shotgun (WGS) entry which is preliminary data.</text>
</comment>
<keyword evidence="2" id="KW-1185">Reference proteome</keyword>